<sequence length="165" mass="18865">MFIFSLLIPPIILELYCRYRPFCTTYFPTRRLLDPCPLTSLFFLVNGGALPFLTCPSHPIAVHQTFAPCYLSSRVSVLWVASGPCLHLFFMSNSCLRRFVQWCINQYHGLFLVAEFLTSPSRPNILPTNLSATSCPIIATYFFFRSIYAVAFCAYPYSLSIWLTC</sequence>
<gene>
    <name evidence="1" type="ORF">SCLCIDRAFT_148789</name>
</gene>
<accession>A0A0C3A9J8</accession>
<reference evidence="1 2" key="1">
    <citation type="submission" date="2014-04" db="EMBL/GenBank/DDBJ databases">
        <authorList>
            <consortium name="DOE Joint Genome Institute"/>
            <person name="Kuo A."/>
            <person name="Kohler A."/>
            <person name="Nagy L.G."/>
            <person name="Floudas D."/>
            <person name="Copeland A."/>
            <person name="Barry K.W."/>
            <person name="Cichocki N."/>
            <person name="Veneault-Fourrey C."/>
            <person name="LaButti K."/>
            <person name="Lindquist E.A."/>
            <person name="Lipzen A."/>
            <person name="Lundell T."/>
            <person name="Morin E."/>
            <person name="Murat C."/>
            <person name="Sun H."/>
            <person name="Tunlid A."/>
            <person name="Henrissat B."/>
            <person name="Grigoriev I.V."/>
            <person name="Hibbett D.S."/>
            <person name="Martin F."/>
            <person name="Nordberg H.P."/>
            <person name="Cantor M.N."/>
            <person name="Hua S.X."/>
        </authorList>
    </citation>
    <scope>NUCLEOTIDE SEQUENCE [LARGE SCALE GENOMIC DNA]</scope>
    <source>
        <strain evidence="1 2">Foug A</strain>
    </source>
</reference>
<dbReference type="HOGENOM" id="CLU_1611752_0_0_1"/>
<keyword evidence="2" id="KW-1185">Reference proteome</keyword>
<dbReference type="InParanoid" id="A0A0C3A9J8"/>
<name>A0A0C3A9J8_9AGAM</name>
<proteinExistence type="predicted"/>
<reference evidence="2" key="2">
    <citation type="submission" date="2015-01" db="EMBL/GenBank/DDBJ databases">
        <title>Evolutionary Origins and Diversification of the Mycorrhizal Mutualists.</title>
        <authorList>
            <consortium name="DOE Joint Genome Institute"/>
            <consortium name="Mycorrhizal Genomics Consortium"/>
            <person name="Kohler A."/>
            <person name="Kuo A."/>
            <person name="Nagy L.G."/>
            <person name="Floudas D."/>
            <person name="Copeland A."/>
            <person name="Barry K.W."/>
            <person name="Cichocki N."/>
            <person name="Veneault-Fourrey C."/>
            <person name="LaButti K."/>
            <person name="Lindquist E.A."/>
            <person name="Lipzen A."/>
            <person name="Lundell T."/>
            <person name="Morin E."/>
            <person name="Murat C."/>
            <person name="Riley R."/>
            <person name="Ohm R."/>
            <person name="Sun H."/>
            <person name="Tunlid A."/>
            <person name="Henrissat B."/>
            <person name="Grigoriev I.V."/>
            <person name="Hibbett D.S."/>
            <person name="Martin F."/>
        </authorList>
    </citation>
    <scope>NUCLEOTIDE SEQUENCE [LARGE SCALE GENOMIC DNA]</scope>
    <source>
        <strain evidence="2">Foug A</strain>
    </source>
</reference>
<evidence type="ECO:0000313" key="2">
    <source>
        <dbReference type="Proteomes" id="UP000053989"/>
    </source>
</evidence>
<organism evidence="1 2">
    <name type="scientific">Scleroderma citrinum Foug A</name>
    <dbReference type="NCBI Taxonomy" id="1036808"/>
    <lineage>
        <taxon>Eukaryota</taxon>
        <taxon>Fungi</taxon>
        <taxon>Dikarya</taxon>
        <taxon>Basidiomycota</taxon>
        <taxon>Agaricomycotina</taxon>
        <taxon>Agaricomycetes</taxon>
        <taxon>Agaricomycetidae</taxon>
        <taxon>Boletales</taxon>
        <taxon>Sclerodermatineae</taxon>
        <taxon>Sclerodermataceae</taxon>
        <taxon>Scleroderma</taxon>
    </lineage>
</organism>
<evidence type="ECO:0000313" key="1">
    <source>
        <dbReference type="EMBL" id="KIM70423.1"/>
    </source>
</evidence>
<protein>
    <submittedName>
        <fullName evidence="1">Uncharacterized protein</fullName>
    </submittedName>
</protein>
<dbReference type="EMBL" id="KN822004">
    <property type="protein sequence ID" value="KIM70423.1"/>
    <property type="molecule type" value="Genomic_DNA"/>
</dbReference>
<dbReference type="Proteomes" id="UP000053989">
    <property type="component" value="Unassembled WGS sequence"/>
</dbReference>
<dbReference type="AlphaFoldDB" id="A0A0C3A9J8"/>